<name>G4YF90_PHYSP</name>
<evidence type="ECO:0000259" key="4">
    <source>
        <dbReference type="Pfam" id="PF04048"/>
    </source>
</evidence>
<reference evidence="5 6" key="1">
    <citation type="journal article" date="2006" name="Science">
        <title>Phytophthora genome sequences uncover evolutionary origins and mechanisms of pathogenesis.</title>
        <authorList>
            <person name="Tyler B.M."/>
            <person name="Tripathy S."/>
            <person name="Zhang X."/>
            <person name="Dehal P."/>
            <person name="Jiang R.H."/>
            <person name="Aerts A."/>
            <person name="Arredondo F.D."/>
            <person name="Baxter L."/>
            <person name="Bensasson D."/>
            <person name="Beynon J.L."/>
            <person name="Chapman J."/>
            <person name="Damasceno C.M."/>
            <person name="Dorrance A.E."/>
            <person name="Dou D."/>
            <person name="Dickerman A.W."/>
            <person name="Dubchak I.L."/>
            <person name="Garbelotto M."/>
            <person name="Gijzen M."/>
            <person name="Gordon S.G."/>
            <person name="Govers F."/>
            <person name="Grunwald N.J."/>
            <person name="Huang W."/>
            <person name="Ivors K.L."/>
            <person name="Jones R.W."/>
            <person name="Kamoun S."/>
            <person name="Krampis K."/>
            <person name="Lamour K.H."/>
            <person name="Lee M.K."/>
            <person name="McDonald W.H."/>
            <person name="Medina M."/>
            <person name="Meijer H.J."/>
            <person name="Nordberg E.K."/>
            <person name="Maclean D.J."/>
            <person name="Ospina-Giraldo M.D."/>
            <person name="Morris P.F."/>
            <person name="Phuntumart V."/>
            <person name="Putnam N.H."/>
            <person name="Rash S."/>
            <person name="Rose J.K."/>
            <person name="Sakihama Y."/>
            <person name="Salamov A.A."/>
            <person name="Savidor A."/>
            <person name="Scheuring C.F."/>
            <person name="Smith B.M."/>
            <person name="Sobral B.W."/>
            <person name="Terry A."/>
            <person name="Torto-Alalibo T.A."/>
            <person name="Win J."/>
            <person name="Xu Z."/>
            <person name="Zhang H."/>
            <person name="Grigoriev I.V."/>
            <person name="Rokhsar D.S."/>
            <person name="Boore J.L."/>
        </authorList>
    </citation>
    <scope>NUCLEOTIDE SEQUENCE [LARGE SCALE GENOMIC DNA]</scope>
    <source>
        <strain evidence="5 6">P6497</strain>
    </source>
</reference>
<dbReference type="GO" id="GO:0000145">
    <property type="term" value="C:exocyst"/>
    <property type="evidence" value="ECO:0007669"/>
    <property type="project" value="UniProtKB-UniRule"/>
</dbReference>
<dbReference type="InParanoid" id="G4YF90"/>
<feature type="domain" description="Exocyst complex component Sec8 N-terminal" evidence="4">
    <location>
        <begin position="35"/>
        <end position="135"/>
    </location>
</feature>
<evidence type="ECO:0000256" key="3">
    <source>
        <dbReference type="RuleBase" id="RU367079"/>
    </source>
</evidence>
<dbReference type="RefSeq" id="XP_009515269.1">
    <property type="nucleotide sequence ID" value="XM_009516974.1"/>
</dbReference>
<keyword evidence="3" id="KW-0653">Protein transport</keyword>
<evidence type="ECO:0000313" key="5">
    <source>
        <dbReference type="EMBL" id="EGZ27994.1"/>
    </source>
</evidence>
<sequence>MSVIDPVFFDKKFSVPRYMLRYVVGAATDEFRDQQLQKVRKFRAMADEQIDGVIDQSFVNFNTSLARFTTISNQLQETRDKVQEVRKRAADGRTILGSKTKNLRELLLQKYEAKKVIDIINDIECIEAAPSKIEALLNQRKFLEAVDAFAGALDLVFSEQLVAFHATTGLRNDLMECKQTIEDRLVQELQRTIYLKGAFANIASRTNQYSLAAIENELSSGAHFDQEFERLMLQTSTSKGDASDHNRASIVGVPAAPLPTNNVLQTAVSAVKKLHREREAIGTIKSSIEEELDAVVAELSRLCRGIFNSSSSTSFANAFTEATFGTHDHSSEFGTFLRLLFTVLRRVAQRHYLVAVYFEADGDNWDYGMFEVVTKISGVLEVSFLLFKLSRNKPLTKNQSGESNQVTAIRRRLVCEPSVFHLPDVYEDLERIGKDFQQLFRASSSRSGVASPMSSLSGFASFLSTFITQKWIPKVKAKAQQFLALKGRGQTTICRLPIPSDTSYQPPSIDSLLHVIENLREMMAKMPTHASDLASVLEASVLSWLEECAVIVRDIREQTLNHQQLQTKNVTYADLAAIFHDYEGYQRAKQGSPIPYHHSKVQPTGSMTSGAGARITAEEVIAARELGLESELYDPDAWMHGADGLLMDNARIGMLGYANSACDLIAVYLQRVAGGSEGKSNNCPTSPVTSPALTMALQAASWQCSALADACLLFLRREVRLHCCYYLTQLVSQRFDIEEGQPTMAQDSVLTLNLNLSSIENALQPYLASDKMTLVYNGVDALLSRLLIGNLAQMTDCTFTRGGVQQMLLNIGALRQGLTGTLYSYPRDGLSLSSSASMPSSCSSASRLEHAKRYYQLLNLSETQLEMFLLANRGAYTHEAFRALWHINAPHRPLAKGSVNKLDSLLR</sequence>
<dbReference type="InterPro" id="IPR039682">
    <property type="entry name" value="Sec8/EXOC4"/>
</dbReference>
<evidence type="ECO:0000313" key="6">
    <source>
        <dbReference type="Proteomes" id="UP000002640"/>
    </source>
</evidence>
<accession>G4YF90</accession>
<keyword evidence="1 3" id="KW-0813">Transport</keyword>
<dbReference type="SMR" id="G4YF90"/>
<dbReference type="InterPro" id="IPR007191">
    <property type="entry name" value="Sec8_exocyst_N"/>
</dbReference>
<dbReference type="STRING" id="1094619.G4YF90"/>
<protein>
    <recommendedName>
        <fullName evidence="3">Exocyst complex component Sec8</fullName>
    </recommendedName>
</protein>
<dbReference type="GeneID" id="20654354"/>
<dbReference type="EMBL" id="JH159151">
    <property type="protein sequence ID" value="EGZ27994.1"/>
    <property type="molecule type" value="Genomic_DNA"/>
</dbReference>
<dbReference type="GO" id="GO:0006612">
    <property type="term" value="P:protein targeting to membrane"/>
    <property type="evidence" value="ECO:0007669"/>
    <property type="project" value="UniProtKB-UniRule"/>
</dbReference>
<organism evidence="5 6">
    <name type="scientific">Phytophthora sojae (strain P6497)</name>
    <name type="common">Soybean stem and root rot agent</name>
    <name type="synonym">Phytophthora megasperma f. sp. glycines</name>
    <dbReference type="NCBI Taxonomy" id="1094619"/>
    <lineage>
        <taxon>Eukaryota</taxon>
        <taxon>Sar</taxon>
        <taxon>Stramenopiles</taxon>
        <taxon>Oomycota</taxon>
        <taxon>Peronosporomycetes</taxon>
        <taxon>Peronosporales</taxon>
        <taxon>Peronosporaceae</taxon>
        <taxon>Phytophthora</taxon>
    </lineage>
</organism>
<dbReference type="KEGG" id="psoj:PHYSODRAFT_473457"/>
<comment type="similarity">
    <text evidence="3">Belongs to the SEC8 family.</text>
</comment>
<dbReference type="PANTHER" id="PTHR14146:SF0">
    <property type="entry name" value="EXOCYST COMPLEX COMPONENT 4"/>
    <property type="match status" value="1"/>
</dbReference>
<gene>
    <name evidence="5" type="ORF">PHYSODRAFT_473457</name>
</gene>
<comment type="function">
    <text evidence="3">Component of the exocyst complex involved in the docking of exocytic vesicles with fusion sites on the plasma membrane.</text>
</comment>
<evidence type="ECO:0000256" key="1">
    <source>
        <dbReference type="ARBA" id="ARBA00022448"/>
    </source>
</evidence>
<dbReference type="GO" id="GO:0006904">
    <property type="term" value="P:vesicle docking involved in exocytosis"/>
    <property type="evidence" value="ECO:0007669"/>
    <property type="project" value="InterPro"/>
</dbReference>
<proteinExistence type="inferred from homology"/>
<dbReference type="Pfam" id="PF04048">
    <property type="entry name" value="Sec8_N"/>
    <property type="match status" value="1"/>
</dbReference>
<keyword evidence="2 3" id="KW-0268">Exocytosis</keyword>
<dbReference type="GO" id="GO:0090522">
    <property type="term" value="P:vesicle tethering involved in exocytosis"/>
    <property type="evidence" value="ECO:0007669"/>
    <property type="project" value="UniProtKB-UniRule"/>
</dbReference>
<dbReference type="PANTHER" id="PTHR14146">
    <property type="entry name" value="EXOCYST COMPLEX COMPONENT 4"/>
    <property type="match status" value="1"/>
</dbReference>
<keyword evidence="6" id="KW-1185">Reference proteome</keyword>
<dbReference type="Proteomes" id="UP000002640">
    <property type="component" value="Unassembled WGS sequence"/>
</dbReference>
<dbReference type="GO" id="GO:0006893">
    <property type="term" value="P:Golgi to plasma membrane transport"/>
    <property type="evidence" value="ECO:0007669"/>
    <property type="project" value="TreeGrafter"/>
</dbReference>
<dbReference type="OMA" id="MECKQTI"/>
<dbReference type="AlphaFoldDB" id="G4YF90"/>
<evidence type="ECO:0000256" key="2">
    <source>
        <dbReference type="ARBA" id="ARBA00022483"/>
    </source>
</evidence>
<dbReference type="GO" id="GO:0015031">
    <property type="term" value="P:protein transport"/>
    <property type="evidence" value="ECO:0007669"/>
    <property type="project" value="UniProtKB-KW"/>
</dbReference>